<feature type="region of interest" description="Disordered" evidence="2">
    <location>
        <begin position="125"/>
        <end position="150"/>
    </location>
</feature>
<dbReference type="RefSeq" id="WP_236337674.1">
    <property type="nucleotide sequence ID" value="NZ_JAKIJS010000001.1"/>
</dbReference>
<sequence>MITMQTEQNYKLELNKVFPVKVDKVFKAWTDSTELAKWWGPEGYTTNIEKMDVEVDGEYKFIMNPPEGDSHVLVGRYVEIVPNEKLVFTWKWDNNENEFPETLVTVGFIDQDGSTELTIKHEQLPSEEAAEGHNKGWSSSLEGSLKTYLG</sequence>
<dbReference type="Gene3D" id="3.30.530.20">
    <property type="match status" value="1"/>
</dbReference>
<name>A0ABS9H523_9BACL</name>
<dbReference type="SUPFAM" id="SSF55961">
    <property type="entry name" value="Bet v1-like"/>
    <property type="match status" value="1"/>
</dbReference>
<dbReference type="InterPro" id="IPR013538">
    <property type="entry name" value="ASHA1/2-like_C"/>
</dbReference>
<dbReference type="InterPro" id="IPR023393">
    <property type="entry name" value="START-like_dom_sf"/>
</dbReference>
<comment type="similarity">
    <text evidence="1">Belongs to the AHA1 family.</text>
</comment>
<protein>
    <submittedName>
        <fullName evidence="4">SRPBCC domain-containing protein</fullName>
    </submittedName>
</protein>
<evidence type="ECO:0000259" key="3">
    <source>
        <dbReference type="Pfam" id="PF08327"/>
    </source>
</evidence>
<dbReference type="Proteomes" id="UP001649381">
    <property type="component" value="Unassembled WGS sequence"/>
</dbReference>
<evidence type="ECO:0000256" key="2">
    <source>
        <dbReference type="SAM" id="MobiDB-lite"/>
    </source>
</evidence>
<feature type="domain" description="Activator of Hsp90 ATPase homologue 1/2-like C-terminal" evidence="3">
    <location>
        <begin position="20"/>
        <end position="150"/>
    </location>
</feature>
<organism evidence="4 5">
    <name type="scientific">Pseudalkalibacillus berkeleyi</name>
    <dbReference type="NCBI Taxonomy" id="1069813"/>
    <lineage>
        <taxon>Bacteria</taxon>
        <taxon>Bacillati</taxon>
        <taxon>Bacillota</taxon>
        <taxon>Bacilli</taxon>
        <taxon>Bacillales</taxon>
        <taxon>Fictibacillaceae</taxon>
        <taxon>Pseudalkalibacillus</taxon>
    </lineage>
</organism>
<accession>A0ABS9H523</accession>
<comment type="caution">
    <text evidence="4">The sequence shown here is derived from an EMBL/GenBank/DDBJ whole genome shotgun (WGS) entry which is preliminary data.</text>
</comment>
<evidence type="ECO:0000313" key="4">
    <source>
        <dbReference type="EMBL" id="MCF6139050.1"/>
    </source>
</evidence>
<evidence type="ECO:0000313" key="5">
    <source>
        <dbReference type="Proteomes" id="UP001649381"/>
    </source>
</evidence>
<feature type="compositionally biased region" description="Basic and acidic residues" evidence="2">
    <location>
        <begin position="125"/>
        <end position="134"/>
    </location>
</feature>
<dbReference type="CDD" id="cd07814">
    <property type="entry name" value="SRPBCC_CalC_Aha1-like"/>
    <property type="match status" value="1"/>
</dbReference>
<reference evidence="4 5" key="1">
    <citation type="submission" date="2022-01" db="EMBL/GenBank/DDBJ databases">
        <title>Alkalihalobacillus sp. EGI L200015, a novel bacterium isolated from a salt lake sediment.</title>
        <authorList>
            <person name="Gao L."/>
            <person name="Fang B.-Z."/>
            <person name="Li W.-J."/>
        </authorList>
    </citation>
    <scope>NUCLEOTIDE SEQUENCE [LARGE SCALE GENOMIC DNA]</scope>
    <source>
        <strain evidence="4 5">KCTC 12718</strain>
    </source>
</reference>
<proteinExistence type="inferred from homology"/>
<gene>
    <name evidence="4" type="ORF">L2716_15020</name>
</gene>
<dbReference type="EMBL" id="JAKIJS010000001">
    <property type="protein sequence ID" value="MCF6139050.1"/>
    <property type="molecule type" value="Genomic_DNA"/>
</dbReference>
<evidence type="ECO:0000256" key="1">
    <source>
        <dbReference type="ARBA" id="ARBA00006817"/>
    </source>
</evidence>
<keyword evidence="5" id="KW-1185">Reference proteome</keyword>
<dbReference type="Pfam" id="PF08327">
    <property type="entry name" value="AHSA1"/>
    <property type="match status" value="1"/>
</dbReference>